<evidence type="ECO:0000256" key="3">
    <source>
        <dbReference type="ARBA" id="ARBA00022801"/>
    </source>
</evidence>
<evidence type="ECO:0000313" key="9">
    <source>
        <dbReference type="Proteomes" id="UP001628193"/>
    </source>
</evidence>
<dbReference type="CDD" id="cd08071">
    <property type="entry name" value="MPN_DUF2466"/>
    <property type="match status" value="1"/>
</dbReference>
<keyword evidence="9" id="KW-1185">Reference proteome</keyword>
<name>A0ABQ0CCQ1_9PROT</name>
<dbReference type="PROSITE" id="PS50249">
    <property type="entry name" value="MPN"/>
    <property type="match status" value="1"/>
</dbReference>
<dbReference type="InterPro" id="IPR037518">
    <property type="entry name" value="MPN"/>
</dbReference>
<dbReference type="PANTHER" id="PTHR30471:SF3">
    <property type="entry name" value="UPF0758 PROTEIN YEES-RELATED"/>
    <property type="match status" value="1"/>
</dbReference>
<dbReference type="InterPro" id="IPR025657">
    <property type="entry name" value="RadC_JAB"/>
</dbReference>
<evidence type="ECO:0000313" key="8">
    <source>
        <dbReference type="EMBL" id="GAB0058630.1"/>
    </source>
</evidence>
<comment type="caution">
    <text evidence="8">The sequence shown here is derived from an EMBL/GenBank/DDBJ whole genome shotgun (WGS) entry which is preliminary data.</text>
</comment>
<dbReference type="EMBL" id="BAAFGK010000005">
    <property type="protein sequence ID" value="GAB0058630.1"/>
    <property type="molecule type" value="Genomic_DNA"/>
</dbReference>
<evidence type="ECO:0000256" key="6">
    <source>
        <dbReference type="RuleBase" id="RU003797"/>
    </source>
</evidence>
<keyword evidence="5" id="KW-0482">Metalloprotease</keyword>
<evidence type="ECO:0000259" key="7">
    <source>
        <dbReference type="PROSITE" id="PS50249"/>
    </source>
</evidence>
<dbReference type="Gene3D" id="3.40.140.10">
    <property type="entry name" value="Cytidine Deaminase, domain 2"/>
    <property type="match status" value="1"/>
</dbReference>
<dbReference type="InterPro" id="IPR010994">
    <property type="entry name" value="RuvA_2-like"/>
</dbReference>
<dbReference type="Proteomes" id="UP001628193">
    <property type="component" value="Unassembled WGS sequence"/>
</dbReference>
<dbReference type="InterPro" id="IPR020891">
    <property type="entry name" value="UPF0758_CS"/>
</dbReference>
<protein>
    <recommendedName>
        <fullName evidence="7">MPN domain-containing protein</fullName>
    </recommendedName>
</protein>
<dbReference type="NCBIfam" id="NF000642">
    <property type="entry name" value="PRK00024.1"/>
    <property type="match status" value="1"/>
</dbReference>
<gene>
    <name evidence="8" type="ORF">SIID45300_02983</name>
</gene>
<dbReference type="RefSeq" id="WP_420906352.1">
    <property type="nucleotide sequence ID" value="NZ_BAAFGK010000005.1"/>
</dbReference>
<reference evidence="8 9" key="1">
    <citation type="submission" date="2024-05" db="EMBL/GenBank/DDBJ databases">
        <authorList>
            <consortium name="Candidatus Magnetaquicoccaceae bacterium FCR-1 genome sequencing consortium"/>
            <person name="Shimoshige H."/>
            <person name="Shimamura S."/>
            <person name="Taoka A."/>
            <person name="Kobayashi H."/>
            <person name="Maekawa T."/>
        </authorList>
    </citation>
    <scope>NUCLEOTIDE SEQUENCE [LARGE SCALE GENOMIC DNA]</scope>
    <source>
        <strain evidence="8 9">FCR-1</strain>
    </source>
</reference>
<dbReference type="Gene3D" id="1.10.150.20">
    <property type="entry name" value="5' to 3' exonuclease, C-terminal subdomain"/>
    <property type="match status" value="1"/>
</dbReference>
<dbReference type="SUPFAM" id="SSF47781">
    <property type="entry name" value="RuvA domain 2-like"/>
    <property type="match status" value="1"/>
</dbReference>
<keyword evidence="2" id="KW-0479">Metal-binding</keyword>
<dbReference type="InterPro" id="IPR001405">
    <property type="entry name" value="UPF0758"/>
</dbReference>
<comment type="similarity">
    <text evidence="6">Belongs to the UPF0758 family.</text>
</comment>
<sequence>MDKKVVYSGLHHGHRQRLRRRFLEEGLEGFEDHQVLELLLFNVLPRQDTNALAHLLLRRFGGLSAALEADPADLATIPGMGDVAAAFLTLIPPLTRRYLIDREARDKPSLNDPAKAAAYVRALTAGRTEEVFYVLCLDQRARLLFPALLARGTVNEAHVHPRQVVEAALRHKAVEVILAHNHPSGNVTPSAADRHLTRILISALIPIGIRLVDHLITAGDRCLSMAQEGILGV</sequence>
<proteinExistence type="inferred from homology"/>
<evidence type="ECO:0000256" key="5">
    <source>
        <dbReference type="ARBA" id="ARBA00023049"/>
    </source>
</evidence>
<keyword evidence="4" id="KW-0862">Zinc</keyword>
<evidence type="ECO:0000256" key="2">
    <source>
        <dbReference type="ARBA" id="ARBA00022723"/>
    </source>
</evidence>
<feature type="domain" description="MPN" evidence="7">
    <location>
        <begin position="109"/>
        <end position="231"/>
    </location>
</feature>
<dbReference type="PANTHER" id="PTHR30471">
    <property type="entry name" value="DNA REPAIR PROTEIN RADC"/>
    <property type="match status" value="1"/>
</dbReference>
<dbReference type="NCBIfam" id="TIGR00608">
    <property type="entry name" value="radc"/>
    <property type="match status" value="1"/>
</dbReference>
<keyword evidence="3" id="KW-0378">Hydrolase</keyword>
<evidence type="ECO:0000256" key="1">
    <source>
        <dbReference type="ARBA" id="ARBA00022670"/>
    </source>
</evidence>
<evidence type="ECO:0000256" key="4">
    <source>
        <dbReference type="ARBA" id="ARBA00022833"/>
    </source>
</evidence>
<keyword evidence="1" id="KW-0645">Protease</keyword>
<dbReference type="Pfam" id="PF04002">
    <property type="entry name" value="RadC"/>
    <property type="match status" value="1"/>
</dbReference>
<organism evidence="8 9">
    <name type="scientific">Candidatus Magnetaquiglobus chichijimensis</name>
    <dbReference type="NCBI Taxonomy" id="3141448"/>
    <lineage>
        <taxon>Bacteria</taxon>
        <taxon>Pseudomonadati</taxon>
        <taxon>Pseudomonadota</taxon>
        <taxon>Magnetococcia</taxon>
        <taxon>Magnetococcales</taxon>
        <taxon>Candidatus Magnetaquicoccaceae</taxon>
        <taxon>Candidatus Magnetaquiglobus</taxon>
    </lineage>
</organism>
<dbReference type="PROSITE" id="PS01302">
    <property type="entry name" value="UPF0758"/>
    <property type="match status" value="1"/>
</dbReference>
<accession>A0ABQ0CCQ1</accession>
<reference evidence="8 9" key="2">
    <citation type="submission" date="2024-09" db="EMBL/GenBank/DDBJ databases">
        <title>Draft genome sequence of Candidatus Magnetaquicoccaceae bacterium FCR-1.</title>
        <authorList>
            <person name="Shimoshige H."/>
            <person name="Shimamura S."/>
            <person name="Taoka A."/>
            <person name="Kobayashi H."/>
            <person name="Maekawa T."/>
        </authorList>
    </citation>
    <scope>NUCLEOTIDE SEQUENCE [LARGE SCALE GENOMIC DNA]</scope>
    <source>
        <strain evidence="8 9">FCR-1</strain>
    </source>
</reference>